<proteinExistence type="predicted"/>
<reference evidence="4" key="1">
    <citation type="journal article" date="2006" name="PLoS Biol.">
        <title>Macronuclear genome sequence of the ciliate Tetrahymena thermophila, a model eukaryote.</title>
        <authorList>
            <person name="Eisen J.A."/>
            <person name="Coyne R.S."/>
            <person name="Wu M."/>
            <person name="Wu D."/>
            <person name="Thiagarajan M."/>
            <person name="Wortman J.R."/>
            <person name="Badger J.H."/>
            <person name="Ren Q."/>
            <person name="Amedeo P."/>
            <person name="Jones K.M."/>
            <person name="Tallon L.J."/>
            <person name="Delcher A.L."/>
            <person name="Salzberg S.L."/>
            <person name="Silva J.C."/>
            <person name="Haas B.J."/>
            <person name="Majoros W.H."/>
            <person name="Farzad M."/>
            <person name="Carlton J.M."/>
            <person name="Smith R.K. Jr."/>
            <person name="Garg J."/>
            <person name="Pearlman R.E."/>
            <person name="Karrer K.M."/>
            <person name="Sun L."/>
            <person name="Manning G."/>
            <person name="Elde N.C."/>
            <person name="Turkewitz A.P."/>
            <person name="Asai D.J."/>
            <person name="Wilkes D.E."/>
            <person name="Wang Y."/>
            <person name="Cai H."/>
            <person name="Collins K."/>
            <person name="Stewart B.A."/>
            <person name="Lee S.R."/>
            <person name="Wilamowska K."/>
            <person name="Weinberg Z."/>
            <person name="Ruzzo W.L."/>
            <person name="Wloga D."/>
            <person name="Gaertig J."/>
            <person name="Frankel J."/>
            <person name="Tsao C.-C."/>
            <person name="Gorovsky M.A."/>
            <person name="Keeling P.J."/>
            <person name="Waller R.F."/>
            <person name="Patron N.J."/>
            <person name="Cherry J.M."/>
            <person name="Stover N.A."/>
            <person name="Krieger C.J."/>
            <person name="del Toro C."/>
            <person name="Ryder H.F."/>
            <person name="Williamson S.C."/>
            <person name="Barbeau R.A."/>
            <person name="Hamilton E.P."/>
            <person name="Orias E."/>
        </authorList>
    </citation>
    <scope>NUCLEOTIDE SEQUENCE [LARGE SCALE GENOMIC DNA]</scope>
    <source>
        <strain evidence="4">SB210</strain>
    </source>
</reference>
<feature type="region of interest" description="Disordered" evidence="2">
    <location>
        <begin position="331"/>
        <end position="351"/>
    </location>
</feature>
<keyword evidence="1" id="KW-0175">Coiled coil</keyword>
<dbReference type="RefSeq" id="XP_001030683.2">
    <property type="nucleotide sequence ID" value="XM_001030683.2"/>
</dbReference>
<dbReference type="HOGENOM" id="CLU_1781195_0_0_1"/>
<dbReference type="InParanoid" id="Q22CN2"/>
<evidence type="ECO:0000256" key="2">
    <source>
        <dbReference type="SAM" id="MobiDB-lite"/>
    </source>
</evidence>
<accession>Q22CN2</accession>
<sequence>MTSYSSTPKTTVSNHFQKQMSQLLSSNITIDVKEFQKMYNNLYGITRPVNLTSSETTEKILANSSIPYDPPQNIHKAQFYRQLALDKIDNKKIVEKADKESKKEVENAIKRLQNKKLKKQIQEGQKKNLEKKIKMLDDNVQYIVDLYKTINDAREKLDEEARKNQQRLKNLRKESQENIKKIREDIILQKIQEKRKLQSISQVNIMEIRRRNEQEQEQNMKRRLEMLNRKKQSQNKLVQYHKSKIQNIKDQSVVDIKQQEETEEKLLEAQKILRKIVEEEEKLTNDMRFNEEEKYRMKSELGLVLPNQKHHASHYDSQGFQTPNNLSIANQNQHAQSNREKVSNNTFLTSL</sequence>
<name>Q22CN2_TETTS</name>
<protein>
    <submittedName>
        <fullName evidence="3">Uncharacterized protein</fullName>
    </submittedName>
</protein>
<dbReference type="Proteomes" id="UP000009168">
    <property type="component" value="Unassembled WGS sequence"/>
</dbReference>
<evidence type="ECO:0000313" key="4">
    <source>
        <dbReference type="Proteomes" id="UP000009168"/>
    </source>
</evidence>
<evidence type="ECO:0000256" key="1">
    <source>
        <dbReference type="SAM" id="Coils"/>
    </source>
</evidence>
<keyword evidence="4" id="KW-1185">Reference proteome</keyword>
<evidence type="ECO:0000313" key="3">
    <source>
        <dbReference type="EMBL" id="EAR83020.2"/>
    </source>
</evidence>
<feature type="coiled-coil region" evidence="1">
    <location>
        <begin position="95"/>
        <end position="293"/>
    </location>
</feature>
<organism evidence="3 4">
    <name type="scientific">Tetrahymena thermophila (strain SB210)</name>
    <dbReference type="NCBI Taxonomy" id="312017"/>
    <lineage>
        <taxon>Eukaryota</taxon>
        <taxon>Sar</taxon>
        <taxon>Alveolata</taxon>
        <taxon>Ciliophora</taxon>
        <taxon>Intramacronucleata</taxon>
        <taxon>Oligohymenophorea</taxon>
        <taxon>Hymenostomatida</taxon>
        <taxon>Tetrahymenina</taxon>
        <taxon>Tetrahymenidae</taxon>
        <taxon>Tetrahymena</taxon>
    </lineage>
</organism>
<gene>
    <name evidence="3" type="ORF">TTHERM_01027460</name>
</gene>
<dbReference type="GeneID" id="7824424"/>
<dbReference type="EMBL" id="GG662566">
    <property type="protein sequence ID" value="EAR83020.2"/>
    <property type="molecule type" value="Genomic_DNA"/>
</dbReference>
<dbReference type="AlphaFoldDB" id="Q22CN2"/>
<dbReference type="KEGG" id="tet:TTHERM_01027460"/>